<keyword evidence="2" id="KW-1185">Reference proteome</keyword>
<gene>
    <name evidence="1" type="ORF">DSO57_1004611</name>
</gene>
<accession>A0ACC2TV73</accession>
<evidence type="ECO:0000313" key="1">
    <source>
        <dbReference type="EMBL" id="KAJ9078654.1"/>
    </source>
</evidence>
<comment type="caution">
    <text evidence="1">The sequence shown here is derived from an EMBL/GenBank/DDBJ whole genome shotgun (WGS) entry which is preliminary data.</text>
</comment>
<protein>
    <submittedName>
        <fullName evidence="1">Uncharacterized protein</fullName>
    </submittedName>
</protein>
<proteinExistence type="predicted"/>
<evidence type="ECO:0000313" key="2">
    <source>
        <dbReference type="Proteomes" id="UP001165960"/>
    </source>
</evidence>
<reference evidence="1" key="1">
    <citation type="submission" date="2022-04" db="EMBL/GenBank/DDBJ databases">
        <title>Genome of the entomopathogenic fungus Entomophthora muscae.</title>
        <authorList>
            <person name="Elya C."/>
            <person name="Lovett B.R."/>
            <person name="Lee E."/>
            <person name="Macias A.M."/>
            <person name="Hajek A.E."/>
            <person name="De Bivort B.L."/>
            <person name="Kasson M.T."/>
            <person name="De Fine Licht H.H."/>
            <person name="Stajich J.E."/>
        </authorList>
    </citation>
    <scope>NUCLEOTIDE SEQUENCE</scope>
    <source>
        <strain evidence="1">Berkeley</strain>
    </source>
</reference>
<sequence>MKTELNNSHSVKFKAKWSGPYQIYFVGTSFNYYLKDSEGVWFPQPVNGSRLKLNYA</sequence>
<name>A0ACC2TV73_9FUNG</name>
<organism evidence="1 2">
    <name type="scientific">Entomophthora muscae</name>
    <dbReference type="NCBI Taxonomy" id="34485"/>
    <lineage>
        <taxon>Eukaryota</taxon>
        <taxon>Fungi</taxon>
        <taxon>Fungi incertae sedis</taxon>
        <taxon>Zoopagomycota</taxon>
        <taxon>Entomophthoromycotina</taxon>
        <taxon>Entomophthoromycetes</taxon>
        <taxon>Entomophthorales</taxon>
        <taxon>Entomophthoraceae</taxon>
        <taxon>Entomophthora</taxon>
    </lineage>
</organism>
<dbReference type="EMBL" id="QTSX02002141">
    <property type="protein sequence ID" value="KAJ9078654.1"/>
    <property type="molecule type" value="Genomic_DNA"/>
</dbReference>
<dbReference type="Proteomes" id="UP001165960">
    <property type="component" value="Unassembled WGS sequence"/>
</dbReference>